<keyword evidence="2" id="KW-1185">Reference proteome</keyword>
<dbReference type="EMBL" id="WOTB01000021">
    <property type="protein sequence ID" value="NHN85862.1"/>
    <property type="molecule type" value="Genomic_DNA"/>
</dbReference>
<name>A0ABX0JRA9_9PROT</name>
<reference evidence="1 2" key="1">
    <citation type="journal article" date="2020" name="Int. J. Syst. Evol. Microbiol.">
        <title>Novel acetic acid bacteria from cider fermentations: Acetobacter conturbans sp. nov. and Acetobacter fallax sp. nov.</title>
        <authorList>
            <person name="Sombolestani A.S."/>
            <person name="Cleenwerck I."/>
            <person name="Cnockaert M."/>
            <person name="Borremans W."/>
            <person name="Wieme A.D."/>
            <person name="De Vuyst L."/>
            <person name="Vandamme P."/>
        </authorList>
    </citation>
    <scope>NUCLEOTIDE SEQUENCE [LARGE SCALE GENOMIC DNA]</scope>
    <source>
        <strain evidence="1 2">LMG 30640</strain>
    </source>
</reference>
<organism evidence="1 2">
    <name type="scientific">Acetobacter musti</name>
    <dbReference type="NCBI Taxonomy" id="864732"/>
    <lineage>
        <taxon>Bacteria</taxon>
        <taxon>Pseudomonadati</taxon>
        <taxon>Pseudomonadota</taxon>
        <taxon>Alphaproteobacteria</taxon>
        <taxon>Acetobacterales</taxon>
        <taxon>Acetobacteraceae</taxon>
        <taxon>Acetobacter</taxon>
    </lineage>
</organism>
<gene>
    <name evidence="1" type="ORF">GOB93_14600</name>
</gene>
<evidence type="ECO:0008006" key="3">
    <source>
        <dbReference type="Google" id="ProtNLM"/>
    </source>
</evidence>
<accession>A0ABX0JRA9</accession>
<comment type="caution">
    <text evidence="1">The sequence shown here is derived from an EMBL/GenBank/DDBJ whole genome shotgun (WGS) entry which is preliminary data.</text>
</comment>
<proteinExistence type="predicted"/>
<dbReference type="Proteomes" id="UP000635278">
    <property type="component" value="Unassembled WGS sequence"/>
</dbReference>
<protein>
    <recommendedName>
        <fullName evidence="3">TPM domain-containing protein</fullName>
    </recommendedName>
</protein>
<evidence type="ECO:0000313" key="2">
    <source>
        <dbReference type="Proteomes" id="UP000635278"/>
    </source>
</evidence>
<sequence length="145" mass="16085">MFRLRERFTGPANAVRVLVVVLVVTSFLAFPVMGMPVCRGVDTALTEARRQEYAVLVAGALNGRVRSSQVTISAFMQAGVWSAVRVATPVADDGVLFFVERQGEKQFRDVWGGWAQPSERRQLSRWARRLGAPDLLARCFAGLMK</sequence>
<evidence type="ECO:0000313" key="1">
    <source>
        <dbReference type="EMBL" id="NHN85862.1"/>
    </source>
</evidence>
<dbReference type="RefSeq" id="WP_173584251.1">
    <property type="nucleotide sequence ID" value="NZ_WOTB01000021.1"/>
</dbReference>